<dbReference type="EMBL" id="JBANRG010000082">
    <property type="protein sequence ID" value="KAK7437859.1"/>
    <property type="molecule type" value="Genomic_DNA"/>
</dbReference>
<keyword evidence="1" id="KW-0808">Transferase</keyword>
<evidence type="ECO:0000313" key="3">
    <source>
        <dbReference type="Proteomes" id="UP001498398"/>
    </source>
</evidence>
<keyword evidence="3" id="KW-1185">Reference proteome</keyword>
<sequence length="531" mass="58724">MTSVPTQLPKNIFFFCIPAWGHSKPIIALASRILESRPNVVITFFTFGSIYPKILTEIDKIPQGNGPGMREDVRNRFFVVDVCGMVFFPIAPVPAFAPAFEALWKGEPIKCLSSGKEYTNLPRPSVAIIDPFAGFAVEAIRDATLPHPGGPLRMLAWMTAPAGPSMRLVGPAAVGGADLSGRLSMKTIRYGTEEDILPIMGTFNPPLTGKVISIPGTPTMYDYEFLPQETINASILEELGRIYMPRLNGVLFNTASCYDLDALETVQKWLGDGNVYAVGPLSMATREEGAANGDLLEVGDGDKTSKVKGVEFLDRMQSRFGEKSVVYISFGSAFFPADENKTWAAIEEFLANDVPIVFAHPSSFGKILSDEKLRILQESPIATEFQWAPQETILMHPATGWFISHGGWNSTLEAFVYRVPQILWPFAADQPYNSALMSQVHKAAFELINVRTGSGAQLPYRFKDLPESDQPKFTVKAVRNEIRDILVKLKGDEGLMVRRNFEKLAKTFLSGWGQDGEARGNMESFLRKYVD</sequence>
<organism evidence="2 3">
    <name type="scientific">Marasmiellus scandens</name>
    <dbReference type="NCBI Taxonomy" id="2682957"/>
    <lineage>
        <taxon>Eukaryota</taxon>
        <taxon>Fungi</taxon>
        <taxon>Dikarya</taxon>
        <taxon>Basidiomycota</taxon>
        <taxon>Agaricomycotina</taxon>
        <taxon>Agaricomycetes</taxon>
        <taxon>Agaricomycetidae</taxon>
        <taxon>Agaricales</taxon>
        <taxon>Marasmiineae</taxon>
        <taxon>Omphalotaceae</taxon>
        <taxon>Marasmiellus</taxon>
    </lineage>
</organism>
<dbReference type="Gene3D" id="3.40.50.2000">
    <property type="entry name" value="Glycogen Phosphorylase B"/>
    <property type="match status" value="2"/>
</dbReference>
<evidence type="ECO:0000256" key="1">
    <source>
        <dbReference type="ARBA" id="ARBA00022679"/>
    </source>
</evidence>
<comment type="caution">
    <text evidence="2">The sequence shown here is derived from an EMBL/GenBank/DDBJ whole genome shotgun (WGS) entry which is preliminary data.</text>
</comment>
<reference evidence="2 3" key="1">
    <citation type="submission" date="2024-01" db="EMBL/GenBank/DDBJ databases">
        <title>A draft genome for the cacao thread blight pathogen Marasmiellus scandens.</title>
        <authorList>
            <person name="Baruah I.K."/>
            <person name="Leung J."/>
            <person name="Bukari Y."/>
            <person name="Amoako-Attah I."/>
            <person name="Meinhardt L.W."/>
            <person name="Bailey B.A."/>
            <person name="Cohen S.P."/>
        </authorList>
    </citation>
    <scope>NUCLEOTIDE SEQUENCE [LARGE SCALE GENOMIC DNA]</scope>
    <source>
        <strain evidence="2 3">GH-19</strain>
    </source>
</reference>
<dbReference type="PANTHER" id="PTHR48045:SF34">
    <property type="entry name" value="ISOFLAVONE 7-O-GLUCOSYLTRANSFERASE 1-LIKE"/>
    <property type="match status" value="1"/>
</dbReference>
<protein>
    <recommendedName>
        <fullName evidence="4">UDP-Glycosyltransferase/glycogen phosphorylase</fullName>
    </recommendedName>
</protein>
<dbReference type="PANTHER" id="PTHR48045">
    <property type="entry name" value="UDP-GLYCOSYLTRANSFERASE 72B1"/>
    <property type="match status" value="1"/>
</dbReference>
<proteinExistence type="predicted"/>
<gene>
    <name evidence="2" type="ORF">VKT23_018296</name>
</gene>
<dbReference type="CDD" id="cd03784">
    <property type="entry name" value="GT1_Gtf-like"/>
    <property type="match status" value="1"/>
</dbReference>
<name>A0ABR1IRF4_9AGAR</name>
<dbReference type="Pfam" id="PF00201">
    <property type="entry name" value="UDPGT"/>
    <property type="match status" value="1"/>
</dbReference>
<accession>A0ABR1IRF4</accession>
<dbReference type="SUPFAM" id="SSF53756">
    <property type="entry name" value="UDP-Glycosyltransferase/glycogen phosphorylase"/>
    <property type="match status" value="1"/>
</dbReference>
<dbReference type="InterPro" id="IPR002213">
    <property type="entry name" value="UDP_glucos_trans"/>
</dbReference>
<evidence type="ECO:0000313" key="2">
    <source>
        <dbReference type="EMBL" id="KAK7437859.1"/>
    </source>
</evidence>
<dbReference type="Proteomes" id="UP001498398">
    <property type="component" value="Unassembled WGS sequence"/>
</dbReference>
<evidence type="ECO:0008006" key="4">
    <source>
        <dbReference type="Google" id="ProtNLM"/>
    </source>
</evidence>